<dbReference type="GO" id="GO:0005524">
    <property type="term" value="F:ATP binding"/>
    <property type="evidence" value="ECO:0007669"/>
    <property type="project" value="InterPro"/>
</dbReference>
<dbReference type="InterPro" id="IPR003593">
    <property type="entry name" value="AAA+_ATPase"/>
</dbReference>
<gene>
    <name evidence="3" type="ORF">BCR35DRAFT_44329</name>
</gene>
<dbReference type="Pfam" id="PF00004">
    <property type="entry name" value="AAA"/>
    <property type="match status" value="1"/>
</dbReference>
<evidence type="ECO:0000313" key="4">
    <source>
        <dbReference type="Proteomes" id="UP000193467"/>
    </source>
</evidence>
<dbReference type="EMBL" id="MCGR01000014">
    <property type="protein sequence ID" value="ORY86670.1"/>
    <property type="molecule type" value="Genomic_DNA"/>
</dbReference>
<organism evidence="3 4">
    <name type="scientific">Leucosporidium creatinivorum</name>
    <dbReference type="NCBI Taxonomy" id="106004"/>
    <lineage>
        <taxon>Eukaryota</taxon>
        <taxon>Fungi</taxon>
        <taxon>Dikarya</taxon>
        <taxon>Basidiomycota</taxon>
        <taxon>Pucciniomycotina</taxon>
        <taxon>Microbotryomycetes</taxon>
        <taxon>Leucosporidiales</taxon>
        <taxon>Leucosporidium</taxon>
    </lineage>
</organism>
<dbReference type="PANTHER" id="PTHR46411:SF3">
    <property type="entry name" value="AAA+ ATPASE DOMAIN-CONTAINING PROTEIN"/>
    <property type="match status" value="1"/>
</dbReference>
<comment type="caution">
    <text evidence="3">The sequence shown here is derived from an EMBL/GenBank/DDBJ whole genome shotgun (WGS) entry which is preliminary data.</text>
</comment>
<dbReference type="PANTHER" id="PTHR46411">
    <property type="entry name" value="FAMILY ATPASE, PUTATIVE-RELATED"/>
    <property type="match status" value="1"/>
</dbReference>
<dbReference type="AlphaFoldDB" id="A0A1Y2FRP7"/>
<dbReference type="SUPFAM" id="SSF52540">
    <property type="entry name" value="P-loop containing nucleoside triphosphate hydrolases"/>
    <property type="match status" value="1"/>
</dbReference>
<evidence type="ECO:0000256" key="1">
    <source>
        <dbReference type="SAM" id="MobiDB-lite"/>
    </source>
</evidence>
<proteinExistence type="predicted"/>
<dbReference type="Proteomes" id="UP000193467">
    <property type="component" value="Unassembled WGS sequence"/>
</dbReference>
<evidence type="ECO:0000259" key="2">
    <source>
        <dbReference type="SMART" id="SM00382"/>
    </source>
</evidence>
<keyword evidence="4" id="KW-1185">Reference proteome</keyword>
<keyword evidence="3" id="KW-0378">Hydrolase</keyword>
<dbReference type="InterPro" id="IPR003959">
    <property type="entry name" value="ATPase_AAA_core"/>
</dbReference>
<dbReference type="CDD" id="cd19481">
    <property type="entry name" value="RecA-like_protease"/>
    <property type="match status" value="1"/>
</dbReference>
<protein>
    <submittedName>
        <fullName evidence="3">p-loop containing nucleoside triphosphate hydrolase protein</fullName>
    </submittedName>
</protein>
<reference evidence="3 4" key="1">
    <citation type="submission" date="2016-07" db="EMBL/GenBank/DDBJ databases">
        <title>Pervasive Adenine N6-methylation of Active Genes in Fungi.</title>
        <authorList>
            <consortium name="DOE Joint Genome Institute"/>
            <person name="Mondo S.J."/>
            <person name="Dannebaum R.O."/>
            <person name="Kuo R.C."/>
            <person name="Labutti K."/>
            <person name="Haridas S."/>
            <person name="Kuo A."/>
            <person name="Salamov A."/>
            <person name="Ahrendt S.R."/>
            <person name="Lipzen A."/>
            <person name="Sullivan W."/>
            <person name="Andreopoulos W.B."/>
            <person name="Clum A."/>
            <person name="Lindquist E."/>
            <person name="Daum C."/>
            <person name="Ramamoorthy G.K."/>
            <person name="Gryganskyi A."/>
            <person name="Culley D."/>
            <person name="Magnuson J.K."/>
            <person name="James T.Y."/>
            <person name="O'Malley M.A."/>
            <person name="Stajich J.E."/>
            <person name="Spatafora J.W."/>
            <person name="Visel A."/>
            <person name="Grigoriev I.V."/>
        </authorList>
    </citation>
    <scope>NUCLEOTIDE SEQUENCE [LARGE SCALE GENOMIC DNA]</scope>
    <source>
        <strain evidence="3 4">62-1032</strain>
    </source>
</reference>
<dbReference type="Gene3D" id="3.40.50.300">
    <property type="entry name" value="P-loop containing nucleotide triphosphate hydrolases"/>
    <property type="match status" value="1"/>
</dbReference>
<feature type="compositionally biased region" description="Low complexity" evidence="1">
    <location>
        <begin position="25"/>
        <end position="39"/>
    </location>
</feature>
<sequence length="404" mass="44939">MPLPSVRWYLLSPRESSSQDCRVQGSAPNLHSSSLSSHPAGEERGQLYKQYAGQHANYRGFFFTRAFSGATRLLGDGQVVLDPRSFRRENPALDHWGDDVNETGSDAAPSARSRGITEPCSPPTEDEIHLLPPSLHGFSLRIKRWGEFLISHLSPIEWRNESFAHLVIPNSYRRIIKALVTVHAGDLKDQLMKDVVEGKGTGLVMALHGSPGTGKTLTAEAVAEHLRKPLYVVSAGELGTTAAILEKQLTSVFRLATTWSAVLLIDEADIFLTKRDPRHLERNALVGIFLRQLEYFSGVLILTTNFIDQFDEAFLSRFAVVLQFHELDQNSRKMLWERFLLKATDSSDLSLFDLAVLSSHLLNGRDIKHAVQTAQAVALVEGEPLQMSHLEEVLSVARSGLQRS</sequence>
<dbReference type="GO" id="GO:0016887">
    <property type="term" value="F:ATP hydrolysis activity"/>
    <property type="evidence" value="ECO:0007669"/>
    <property type="project" value="InterPro"/>
</dbReference>
<feature type="region of interest" description="Disordered" evidence="1">
    <location>
        <begin position="19"/>
        <end position="41"/>
    </location>
</feature>
<dbReference type="OrthoDB" id="10042665at2759"/>
<feature type="domain" description="AAA+ ATPase" evidence="2">
    <location>
        <begin position="201"/>
        <end position="328"/>
    </location>
</feature>
<feature type="region of interest" description="Disordered" evidence="1">
    <location>
        <begin position="92"/>
        <end position="124"/>
    </location>
</feature>
<dbReference type="InterPro" id="IPR027417">
    <property type="entry name" value="P-loop_NTPase"/>
</dbReference>
<dbReference type="STRING" id="106004.A0A1Y2FRP7"/>
<name>A0A1Y2FRP7_9BASI</name>
<evidence type="ECO:0000313" key="3">
    <source>
        <dbReference type="EMBL" id="ORY86670.1"/>
    </source>
</evidence>
<dbReference type="SMART" id="SM00382">
    <property type="entry name" value="AAA"/>
    <property type="match status" value="1"/>
</dbReference>
<dbReference type="InParanoid" id="A0A1Y2FRP7"/>
<accession>A0A1Y2FRP7</accession>